<reference evidence="2" key="1">
    <citation type="journal article" date="2023" name="G3 (Bethesda)">
        <title>A reference genome for the long-term kleptoplast-retaining sea slug Elysia crispata morphotype clarki.</title>
        <authorList>
            <person name="Eastman K.E."/>
            <person name="Pendleton A.L."/>
            <person name="Shaikh M.A."/>
            <person name="Suttiyut T."/>
            <person name="Ogas R."/>
            <person name="Tomko P."/>
            <person name="Gavelis G."/>
            <person name="Widhalm J.R."/>
            <person name="Wisecaver J.H."/>
        </authorList>
    </citation>
    <scope>NUCLEOTIDE SEQUENCE</scope>
    <source>
        <strain evidence="2">ECLA1</strain>
    </source>
</reference>
<evidence type="ECO:0000313" key="2">
    <source>
        <dbReference type="EMBL" id="KAK3732643.1"/>
    </source>
</evidence>
<evidence type="ECO:0000313" key="3">
    <source>
        <dbReference type="Proteomes" id="UP001283361"/>
    </source>
</evidence>
<sequence>MTSIRLTSYTGTGLRQSKVSSSVEVLQSSQVVTRLLKPASSLVVASDQPVQVLEIVARDDGRHESVAVLPSRHAWTNMYQVHALPVRAPDQVAHRATIVVETAQIQDLLVTSQDNYADLSSDLYWVAIGDTGLSTTTLNMLESSLLKIFHIDENVSFQVMQSGINTKGPGAYTTTAGRGQRCETSPSMQTSVAENKLNRNKRSVTTTASPVTSTTTPADSTTTAAVTATTTPSGSSTTTAAATTANTTTSAANATMPAANATTAASNVTTQAPGANTTAAAEESSGMSTGAIAGTAAAVGAAVTGAVVAVVAVNVTGATVAATGTAAGAAATAVGANVAAAGTAAAGNAAAAGANAAATGAMVSTTHGGGTAIASAANPAMVAVV</sequence>
<proteinExistence type="predicted"/>
<name>A0AAE1CSC1_9GAST</name>
<comment type="caution">
    <text evidence="2">The sequence shown here is derived from an EMBL/GenBank/DDBJ whole genome shotgun (WGS) entry which is preliminary data.</text>
</comment>
<protein>
    <submittedName>
        <fullName evidence="2">Uncharacterized protein</fullName>
    </submittedName>
</protein>
<gene>
    <name evidence="2" type="ORF">RRG08_004834</name>
</gene>
<feature type="region of interest" description="Disordered" evidence="1">
    <location>
        <begin position="171"/>
        <end position="242"/>
    </location>
</feature>
<dbReference type="AlphaFoldDB" id="A0AAE1CSC1"/>
<organism evidence="2 3">
    <name type="scientific">Elysia crispata</name>
    <name type="common">lettuce slug</name>
    <dbReference type="NCBI Taxonomy" id="231223"/>
    <lineage>
        <taxon>Eukaryota</taxon>
        <taxon>Metazoa</taxon>
        <taxon>Spiralia</taxon>
        <taxon>Lophotrochozoa</taxon>
        <taxon>Mollusca</taxon>
        <taxon>Gastropoda</taxon>
        <taxon>Heterobranchia</taxon>
        <taxon>Euthyneura</taxon>
        <taxon>Panpulmonata</taxon>
        <taxon>Sacoglossa</taxon>
        <taxon>Placobranchoidea</taxon>
        <taxon>Plakobranchidae</taxon>
        <taxon>Elysia</taxon>
    </lineage>
</organism>
<feature type="region of interest" description="Disordered" evidence="1">
    <location>
        <begin position="262"/>
        <end position="282"/>
    </location>
</feature>
<feature type="compositionally biased region" description="Low complexity" evidence="1">
    <location>
        <begin position="203"/>
        <end position="242"/>
    </location>
</feature>
<dbReference type="EMBL" id="JAWDGP010006947">
    <property type="protein sequence ID" value="KAK3732643.1"/>
    <property type="molecule type" value="Genomic_DNA"/>
</dbReference>
<dbReference type="Proteomes" id="UP001283361">
    <property type="component" value="Unassembled WGS sequence"/>
</dbReference>
<evidence type="ECO:0000256" key="1">
    <source>
        <dbReference type="SAM" id="MobiDB-lite"/>
    </source>
</evidence>
<accession>A0AAE1CSC1</accession>
<keyword evidence="3" id="KW-1185">Reference proteome</keyword>
<feature type="compositionally biased region" description="Polar residues" evidence="1">
    <location>
        <begin position="172"/>
        <end position="193"/>
    </location>
</feature>